<dbReference type="GO" id="GO:0008757">
    <property type="term" value="F:S-adenosylmethionine-dependent methyltransferase activity"/>
    <property type="evidence" value="ECO:0007669"/>
    <property type="project" value="InterPro"/>
</dbReference>
<evidence type="ECO:0000313" key="4">
    <source>
        <dbReference type="Proteomes" id="UP000177932"/>
    </source>
</evidence>
<evidence type="ECO:0000256" key="1">
    <source>
        <dbReference type="SAM" id="Phobius"/>
    </source>
</evidence>
<evidence type="ECO:0000259" key="2">
    <source>
        <dbReference type="Pfam" id="PF08241"/>
    </source>
</evidence>
<accession>A0A1G2H576</accession>
<dbReference type="AlphaFoldDB" id="A0A1G2H576"/>
<dbReference type="Proteomes" id="UP000177932">
    <property type="component" value="Unassembled WGS sequence"/>
</dbReference>
<dbReference type="Gene3D" id="3.40.50.150">
    <property type="entry name" value="Vaccinia Virus protein VP39"/>
    <property type="match status" value="1"/>
</dbReference>
<proteinExistence type="predicted"/>
<dbReference type="InterPro" id="IPR029063">
    <property type="entry name" value="SAM-dependent_MTases_sf"/>
</dbReference>
<organism evidence="3 4">
    <name type="scientific">Candidatus Spechtbacteria bacterium RIFCSPHIGHO2_01_FULL_43_30</name>
    <dbReference type="NCBI Taxonomy" id="1802158"/>
    <lineage>
        <taxon>Bacteria</taxon>
        <taxon>Candidatus Spechtiibacteriota</taxon>
    </lineage>
</organism>
<feature type="domain" description="Methyltransferase type 11" evidence="2">
    <location>
        <begin position="51"/>
        <end position="113"/>
    </location>
</feature>
<comment type="caution">
    <text evidence="3">The sequence shown here is derived from an EMBL/GenBank/DDBJ whole genome shotgun (WGS) entry which is preliminary data.</text>
</comment>
<name>A0A1G2H576_9BACT</name>
<evidence type="ECO:0000313" key="3">
    <source>
        <dbReference type="EMBL" id="OGZ57361.1"/>
    </source>
</evidence>
<protein>
    <recommendedName>
        <fullName evidence="2">Methyltransferase type 11 domain-containing protein</fullName>
    </recommendedName>
</protein>
<feature type="transmembrane region" description="Helical" evidence="1">
    <location>
        <begin position="164"/>
        <end position="186"/>
    </location>
</feature>
<reference evidence="3 4" key="1">
    <citation type="journal article" date="2016" name="Nat. Commun.">
        <title>Thousands of microbial genomes shed light on interconnected biogeochemical processes in an aquifer system.</title>
        <authorList>
            <person name="Anantharaman K."/>
            <person name="Brown C.T."/>
            <person name="Hug L.A."/>
            <person name="Sharon I."/>
            <person name="Castelle C.J."/>
            <person name="Probst A.J."/>
            <person name="Thomas B.C."/>
            <person name="Singh A."/>
            <person name="Wilkins M.J."/>
            <person name="Karaoz U."/>
            <person name="Brodie E.L."/>
            <person name="Williams K.H."/>
            <person name="Hubbard S.S."/>
            <person name="Banfield J.F."/>
        </authorList>
    </citation>
    <scope>NUCLEOTIDE SEQUENCE [LARGE SCALE GENOMIC DNA]</scope>
</reference>
<dbReference type="InterPro" id="IPR013216">
    <property type="entry name" value="Methyltransf_11"/>
</dbReference>
<gene>
    <name evidence="3" type="ORF">A2827_03695</name>
</gene>
<dbReference type="STRING" id="1802158.A2827_03695"/>
<keyword evidence="1" id="KW-1133">Transmembrane helix</keyword>
<dbReference type="EMBL" id="MHOD01000032">
    <property type="protein sequence ID" value="OGZ57361.1"/>
    <property type="molecule type" value="Genomic_DNA"/>
</dbReference>
<keyword evidence="1" id="KW-0472">Membrane</keyword>
<sequence>MLVELHKDKSIARIMLNWHIKKYCNNMRGRVVDLASGNASYYKYIENKDTLKIVRADYDKGVNPDVALDLNKKFPFLDGEIDNLMFFNGIYIVENAVQTLKECFRVLKTGGTLHLASPFIFNESREPHDYYRFTSEKLEQILKGAGFQYVEIIPIGERFSAASFLVGKFLFIPIFRFLLYSSAIFLDKLVPTKIKKLHPCPISYFCIARK</sequence>
<dbReference type="Pfam" id="PF08241">
    <property type="entry name" value="Methyltransf_11"/>
    <property type="match status" value="1"/>
</dbReference>
<dbReference type="SUPFAM" id="SSF53335">
    <property type="entry name" value="S-adenosyl-L-methionine-dependent methyltransferases"/>
    <property type="match status" value="1"/>
</dbReference>
<keyword evidence="1" id="KW-0812">Transmembrane</keyword>